<evidence type="ECO:0000313" key="11">
    <source>
        <dbReference type="EMBL" id="AVO23046.1"/>
    </source>
</evidence>
<comment type="similarity">
    <text evidence="1 9">Belongs to the ribonucleoside diphosphate reductase large chain family.</text>
</comment>
<dbReference type="InterPro" id="IPR005144">
    <property type="entry name" value="ATP-cone_dom"/>
</dbReference>
<dbReference type="SUPFAM" id="SSF51998">
    <property type="entry name" value="PFL-like glycyl radical enzymes"/>
    <property type="match status" value="1"/>
</dbReference>
<evidence type="ECO:0000256" key="7">
    <source>
        <dbReference type="ARBA" id="ARBA00023116"/>
    </source>
</evidence>
<dbReference type="SUPFAM" id="SSF48168">
    <property type="entry name" value="R1 subunit of ribonucleotide reductase, N-terminal domain"/>
    <property type="match status" value="1"/>
</dbReference>
<dbReference type="PROSITE" id="PS51161">
    <property type="entry name" value="ATP_CONE"/>
    <property type="match status" value="1"/>
</dbReference>
<dbReference type="Gene3D" id="3.20.70.20">
    <property type="match status" value="1"/>
</dbReference>
<name>A0A2P1JUM0_9CAUD</name>
<dbReference type="PANTHER" id="PTHR11573">
    <property type="entry name" value="RIBONUCLEOSIDE-DIPHOSPHATE REDUCTASE LARGE CHAIN"/>
    <property type="match status" value="1"/>
</dbReference>
<dbReference type="PRINTS" id="PR01183">
    <property type="entry name" value="RIBORDTASEM1"/>
</dbReference>
<dbReference type="Proteomes" id="UP000241367">
    <property type="component" value="Segment"/>
</dbReference>
<dbReference type="NCBIfam" id="TIGR02506">
    <property type="entry name" value="NrdE_NrdA"/>
    <property type="match status" value="1"/>
</dbReference>
<evidence type="ECO:0000256" key="2">
    <source>
        <dbReference type="ARBA" id="ARBA00012274"/>
    </source>
</evidence>
<evidence type="ECO:0000256" key="3">
    <source>
        <dbReference type="ARBA" id="ARBA00022533"/>
    </source>
</evidence>
<protein>
    <recommendedName>
        <fullName evidence="2 9">Ribonucleoside-diphosphate reductase</fullName>
        <ecNumber evidence="2 9">1.17.4.1</ecNumber>
    </recommendedName>
</protein>
<dbReference type="GO" id="GO:0004748">
    <property type="term" value="F:ribonucleoside-diphosphate reductase activity, thioredoxin disulfide as acceptor"/>
    <property type="evidence" value="ECO:0007669"/>
    <property type="project" value="UniProtKB-EC"/>
</dbReference>
<reference evidence="12" key="1">
    <citation type="submission" date="2018-02" db="EMBL/GenBank/DDBJ databases">
        <authorList>
            <person name="Cohen D.B."/>
            <person name="Kent A.D."/>
        </authorList>
    </citation>
    <scope>NUCLEOTIDE SEQUENCE [LARGE SCALE GENOMIC DNA]</scope>
</reference>
<dbReference type="InterPro" id="IPR013509">
    <property type="entry name" value="RNR_lsu_N"/>
</dbReference>
<evidence type="ECO:0000259" key="10">
    <source>
        <dbReference type="PROSITE" id="PS51161"/>
    </source>
</evidence>
<dbReference type="GO" id="GO:0009263">
    <property type="term" value="P:deoxyribonucleotide biosynthetic process"/>
    <property type="evidence" value="ECO:0007669"/>
    <property type="project" value="UniProtKB-KW"/>
</dbReference>
<evidence type="ECO:0000256" key="8">
    <source>
        <dbReference type="PROSITE-ProRule" id="PRU00492"/>
    </source>
</evidence>
<dbReference type="EC" id="1.17.4.1" evidence="2 9"/>
<dbReference type="Pfam" id="PF02867">
    <property type="entry name" value="Ribonuc_red_lgC"/>
    <property type="match status" value="1"/>
</dbReference>
<keyword evidence="3" id="KW-0021">Allosteric enzyme</keyword>
<dbReference type="InterPro" id="IPR013346">
    <property type="entry name" value="NrdE_NrdA_C"/>
</dbReference>
<sequence>MVIILRDGKQEEYDEEKLHDALLAEADSVGGVSWGEIDKWISRVARFIERKQFISTDAITEKAIQLALEQVSTTSQGWDSVARNLRLKQLYREARKNRNTEIYNEGKSLDYLIESLVRIGVYAPEMLRKFTLREMMELQKAIVPERDKLFTYAGLTMLADRYCAQDHNKGVYELPQERWMAMSMFIHQNETEHRIARIIEGYEELSKLNGTMATPTMSNASKAFGQLSSCFIDTLDDSLEGIYFNNVDVARLSKAGGGLGVYAGNIRSLGAPIRGFAGASGGVVPWIRQLNNTAVSVDQLGKRAGAVAVYLDIFHPDIQAFLDLRLSNGDEKERAHEIHLGLCIPDLFMRTLREDGEWHLFCPYDVEKFMGFKLQDCYDEKGREEGGTFSERYQACIDNPMLPRKTVKALDLYIQIFSSRLEGGEPYLFFRDEANRMNPNKHAGMIYCSNLCTEIFQNMSPTVFLEEVIVKADGKRQKQLTFEMGDFVVCNLASLNLSKFVGENRKNLAHSIKVFTRMLDNVIDLNADRIDVAQAVDTNDRYRAIGLGTYGLHHMMALEGVRWESQEALDFNDALYEEINYYAIKSSMELAKERGAYELFEGSDWHTGEYFERRGYTDKTEWNNTDWDYLSSDVYEHGMRNGNVMAVAPNTSTSVIAGTTASRDPIFDLAYSEERKGFKFTVVAPDLSPATFGYYAKGAFKIDQSWSVASTIKAQRHVDQGISFNMYFEKGLKIQELYERDMQAWEGGLKAIYYTRTQNKQGAGEDCFACQ</sequence>
<dbReference type="UniPathway" id="UPA00326"/>
<dbReference type="CDD" id="cd01679">
    <property type="entry name" value="RNR_I"/>
    <property type="match status" value="1"/>
</dbReference>
<keyword evidence="5 8" id="KW-0067">ATP-binding</keyword>
<dbReference type="InterPro" id="IPR000788">
    <property type="entry name" value="RNR_lg_C"/>
</dbReference>
<dbReference type="EMBL" id="MG983742">
    <property type="protein sequence ID" value="AVO23046.1"/>
    <property type="molecule type" value="Genomic_DNA"/>
</dbReference>
<evidence type="ECO:0000313" key="12">
    <source>
        <dbReference type="Proteomes" id="UP000241367"/>
    </source>
</evidence>
<dbReference type="InterPro" id="IPR039718">
    <property type="entry name" value="Rrm1"/>
</dbReference>
<evidence type="ECO:0000256" key="4">
    <source>
        <dbReference type="ARBA" id="ARBA00022741"/>
    </source>
</evidence>
<keyword evidence="4 8" id="KW-0547">Nucleotide-binding</keyword>
<keyword evidence="12" id="KW-1185">Reference proteome</keyword>
<comment type="function">
    <text evidence="9">Provides the precursors necessary for DNA synthesis. Catalyzes the biosynthesis of deoxyribonucleotides from the corresponding ribonucleotides.</text>
</comment>
<dbReference type="GO" id="GO:0005524">
    <property type="term" value="F:ATP binding"/>
    <property type="evidence" value="ECO:0007669"/>
    <property type="project" value="UniProtKB-UniRule"/>
</dbReference>
<dbReference type="PROSITE" id="PS00089">
    <property type="entry name" value="RIBORED_LARGE"/>
    <property type="match status" value="1"/>
</dbReference>
<dbReference type="InterPro" id="IPR008926">
    <property type="entry name" value="RNR_R1-su_N"/>
</dbReference>
<evidence type="ECO:0000256" key="6">
    <source>
        <dbReference type="ARBA" id="ARBA00023002"/>
    </source>
</evidence>
<proteinExistence type="inferred from homology"/>
<evidence type="ECO:0000256" key="1">
    <source>
        <dbReference type="ARBA" id="ARBA00010406"/>
    </source>
</evidence>
<evidence type="ECO:0000256" key="5">
    <source>
        <dbReference type="ARBA" id="ARBA00022840"/>
    </source>
</evidence>
<dbReference type="PANTHER" id="PTHR11573:SF6">
    <property type="entry name" value="RIBONUCLEOSIDE-DIPHOSPHATE REDUCTASE LARGE SUBUNIT"/>
    <property type="match status" value="1"/>
</dbReference>
<keyword evidence="7 9" id="KW-0215">Deoxyribonucleotide synthesis</keyword>
<keyword evidence="6 9" id="KW-0560">Oxidoreductase</keyword>
<evidence type="ECO:0000256" key="9">
    <source>
        <dbReference type="RuleBase" id="RU003410"/>
    </source>
</evidence>
<feature type="domain" description="ATP-cone" evidence="10">
    <location>
        <begin position="1"/>
        <end position="96"/>
    </location>
</feature>
<comment type="catalytic activity">
    <reaction evidence="9">
        <text>a 2'-deoxyribonucleoside 5'-diphosphate + [thioredoxin]-disulfide + H2O = a ribonucleoside 5'-diphosphate + [thioredoxin]-dithiol</text>
        <dbReference type="Rhea" id="RHEA:23252"/>
        <dbReference type="Rhea" id="RHEA-COMP:10698"/>
        <dbReference type="Rhea" id="RHEA-COMP:10700"/>
        <dbReference type="ChEBI" id="CHEBI:15377"/>
        <dbReference type="ChEBI" id="CHEBI:29950"/>
        <dbReference type="ChEBI" id="CHEBI:50058"/>
        <dbReference type="ChEBI" id="CHEBI:57930"/>
        <dbReference type="ChEBI" id="CHEBI:73316"/>
        <dbReference type="EC" id="1.17.4.1"/>
    </reaction>
</comment>
<dbReference type="Pfam" id="PF00317">
    <property type="entry name" value="Ribonuc_red_lgN"/>
    <property type="match status" value="1"/>
</dbReference>
<accession>A0A2P1JUM0</accession>
<organism evidence="11 12">
    <name type="scientific">Bacillus phage Anath</name>
    <dbReference type="NCBI Taxonomy" id="2108114"/>
    <lineage>
        <taxon>Viruses</taxon>
        <taxon>Duplodnaviria</taxon>
        <taxon>Heunggongvirae</taxon>
        <taxon>Uroviricota</taxon>
        <taxon>Caudoviricetes</taxon>
        <taxon>Ehrlichviridae</taxon>
        <taxon>Anathvirus</taxon>
        <taxon>Anathvirus anath</taxon>
    </lineage>
</organism>